<dbReference type="InterPro" id="IPR011249">
    <property type="entry name" value="Metalloenz_LuxS/M16"/>
</dbReference>
<dbReference type="InterPro" id="IPR050361">
    <property type="entry name" value="MPP/UQCRC_Complex"/>
</dbReference>
<dbReference type="InterPro" id="IPR007863">
    <property type="entry name" value="Peptidase_M16_C"/>
</dbReference>
<dbReference type="OrthoDB" id="9811314at2"/>
<keyword evidence="4" id="KW-0378">Hydrolase</keyword>
<name>A0A1Y0EHE4_9RHOB</name>
<keyword evidence="4" id="KW-0645">Protease</keyword>
<accession>A0A1Y0EHE4</accession>
<feature type="chain" id="PRO_5013231268" evidence="1">
    <location>
        <begin position="20"/>
        <end position="436"/>
    </location>
</feature>
<evidence type="ECO:0000313" key="4">
    <source>
        <dbReference type="EMBL" id="ARU03063.1"/>
    </source>
</evidence>
<evidence type="ECO:0000259" key="2">
    <source>
        <dbReference type="Pfam" id="PF00675"/>
    </source>
</evidence>
<feature type="signal peptide" evidence="1">
    <location>
        <begin position="1"/>
        <end position="19"/>
    </location>
</feature>
<sequence>MLRIVTFLWCALLAASAQAEIAIHQVTSDGGINAWVVEEPGIPFVALEIRFRGGASLDLPGKRGATNLMAALLEEGAGDLDAQAFQTELERLAARFSFRATDDTISISAQFLTENKTEALALLEQALIAPRFDQSAIDRVRAQVLAGIASDAVNPRSIADAAFDAAAFGDHPYGTPLDGTLDSVTALTRDDIITAHANALTRDRLYVSVVGDVTVDQVGPMLDALLGDLPAQGPPPPADVAFGLDGGITVIDFANPQSFALFGHAGMKRDDPDFFAAFIVNHVLGAGGFESRLMTEVREKRGLTYGIGSSLAPMFHAEMVIGSLASANETIAEAITIIRAEWDRMASEGLTQEELAAAKTYLTGEYPLRFDGNAAIAAIMVGMQMIDLPPDYVVNRNAYIEAVTLQDANRVAAELLRADELHFVVVGQPEGLESAD</sequence>
<dbReference type="Gene3D" id="3.30.830.10">
    <property type="entry name" value="Metalloenzyme, LuxS/M16 peptidase-like"/>
    <property type="match status" value="2"/>
</dbReference>
<dbReference type="RefSeq" id="WP_087212057.1">
    <property type="nucleotide sequence ID" value="NZ_CP021431.1"/>
</dbReference>
<dbReference type="Pfam" id="PF05193">
    <property type="entry name" value="Peptidase_M16_C"/>
    <property type="match status" value="1"/>
</dbReference>
<feature type="domain" description="Peptidase M16 C-terminal" evidence="3">
    <location>
        <begin position="187"/>
        <end position="361"/>
    </location>
</feature>
<dbReference type="STRING" id="1122181.GCA_000382265_02571"/>
<dbReference type="Pfam" id="PF00675">
    <property type="entry name" value="Peptidase_M16"/>
    <property type="match status" value="1"/>
</dbReference>
<dbReference type="InterPro" id="IPR011765">
    <property type="entry name" value="Pept_M16_N"/>
</dbReference>
<dbReference type="SUPFAM" id="SSF63411">
    <property type="entry name" value="LuxS/MPP-like metallohydrolase"/>
    <property type="match status" value="2"/>
</dbReference>
<dbReference type="EC" id="3.4.24.-" evidence="4"/>
<keyword evidence="5" id="KW-1185">Reference proteome</keyword>
<dbReference type="PANTHER" id="PTHR11851">
    <property type="entry name" value="METALLOPROTEASE"/>
    <property type="match status" value="1"/>
</dbReference>
<evidence type="ECO:0000256" key="1">
    <source>
        <dbReference type="SAM" id="SignalP"/>
    </source>
</evidence>
<dbReference type="KEGG" id="lvs:LOKVESSMR4R_03798"/>
<keyword evidence="1" id="KW-0732">Signal</keyword>
<dbReference type="EMBL" id="CP021431">
    <property type="protein sequence ID" value="ARU03063.1"/>
    <property type="molecule type" value="Genomic_DNA"/>
</dbReference>
<evidence type="ECO:0000313" key="5">
    <source>
        <dbReference type="Proteomes" id="UP000195273"/>
    </source>
</evidence>
<dbReference type="PANTHER" id="PTHR11851:SF224">
    <property type="entry name" value="PROCESSING PROTEASE"/>
    <property type="match status" value="1"/>
</dbReference>
<dbReference type="GO" id="GO:0008233">
    <property type="term" value="F:peptidase activity"/>
    <property type="evidence" value="ECO:0007669"/>
    <property type="project" value="UniProtKB-KW"/>
</dbReference>
<feature type="domain" description="Peptidase M16 N-terminal" evidence="2">
    <location>
        <begin position="40"/>
        <end position="179"/>
    </location>
</feature>
<organism evidence="4 5">
    <name type="scientific">Yoonia vestfoldensis</name>
    <dbReference type="NCBI Taxonomy" id="245188"/>
    <lineage>
        <taxon>Bacteria</taxon>
        <taxon>Pseudomonadati</taxon>
        <taxon>Pseudomonadota</taxon>
        <taxon>Alphaproteobacteria</taxon>
        <taxon>Rhodobacterales</taxon>
        <taxon>Paracoccaceae</taxon>
        <taxon>Yoonia</taxon>
    </lineage>
</organism>
<gene>
    <name evidence="4" type="ORF">LOKVESSMR4R_03798</name>
</gene>
<evidence type="ECO:0000259" key="3">
    <source>
        <dbReference type="Pfam" id="PF05193"/>
    </source>
</evidence>
<reference evidence="4 5" key="1">
    <citation type="submission" date="2017-05" db="EMBL/GenBank/DDBJ databases">
        <title>Genome Sequence of Loktanella vestfoldensis Strain SMR4r Isolated from a Culture of the Diatom Skeletonema marinoi.</title>
        <authorList>
            <person name="Topel M."/>
            <person name="Pinder M.I.M."/>
            <person name="Johansson O.N."/>
            <person name="Kourtchenko O."/>
            <person name="Godhe A."/>
            <person name="Clarke A.K."/>
        </authorList>
    </citation>
    <scope>NUCLEOTIDE SEQUENCE [LARGE SCALE GENOMIC DNA]</scope>
    <source>
        <strain evidence="4 5">SMR4r</strain>
    </source>
</reference>
<dbReference type="Proteomes" id="UP000195273">
    <property type="component" value="Chromosome"/>
</dbReference>
<dbReference type="AlphaFoldDB" id="A0A1Y0EHE4"/>
<dbReference type="GO" id="GO:0046872">
    <property type="term" value="F:metal ion binding"/>
    <property type="evidence" value="ECO:0007669"/>
    <property type="project" value="InterPro"/>
</dbReference>
<dbReference type="GO" id="GO:0006508">
    <property type="term" value="P:proteolysis"/>
    <property type="evidence" value="ECO:0007669"/>
    <property type="project" value="UniProtKB-KW"/>
</dbReference>
<proteinExistence type="predicted"/>
<protein>
    <submittedName>
        <fullName evidence="4">Putative zinc protease</fullName>
        <ecNumber evidence="4">3.4.24.-</ecNumber>
    </submittedName>
</protein>